<evidence type="ECO:0000313" key="2">
    <source>
        <dbReference type="EMBL" id="OLQ05645.1"/>
    </source>
</evidence>
<accession>A0A1Q9EDX5</accession>
<gene>
    <name evidence="2" type="ORF">AK812_SmicGene11158</name>
</gene>
<dbReference type="OrthoDB" id="442670at2759"/>
<protein>
    <submittedName>
        <fullName evidence="2">Uncharacterized protein</fullName>
    </submittedName>
</protein>
<feature type="region of interest" description="Disordered" evidence="1">
    <location>
        <begin position="1"/>
        <end position="80"/>
    </location>
</feature>
<keyword evidence="3" id="KW-1185">Reference proteome</keyword>
<dbReference type="EMBL" id="LSRX01000179">
    <property type="protein sequence ID" value="OLQ05645.1"/>
    <property type="molecule type" value="Genomic_DNA"/>
</dbReference>
<evidence type="ECO:0000256" key="1">
    <source>
        <dbReference type="SAM" id="MobiDB-lite"/>
    </source>
</evidence>
<name>A0A1Q9EDX5_SYMMI</name>
<proteinExistence type="predicted"/>
<comment type="caution">
    <text evidence="2">The sequence shown here is derived from an EMBL/GenBank/DDBJ whole genome shotgun (WGS) entry which is preliminary data.</text>
</comment>
<evidence type="ECO:0000313" key="3">
    <source>
        <dbReference type="Proteomes" id="UP000186817"/>
    </source>
</evidence>
<dbReference type="AlphaFoldDB" id="A0A1Q9EDX5"/>
<reference evidence="2 3" key="1">
    <citation type="submission" date="2016-02" db="EMBL/GenBank/DDBJ databases">
        <title>Genome analysis of coral dinoflagellate symbionts highlights evolutionary adaptations to a symbiotic lifestyle.</title>
        <authorList>
            <person name="Aranda M."/>
            <person name="Li Y."/>
            <person name="Liew Y.J."/>
            <person name="Baumgarten S."/>
            <person name="Simakov O."/>
            <person name="Wilson M."/>
            <person name="Piel J."/>
            <person name="Ashoor H."/>
            <person name="Bougouffa S."/>
            <person name="Bajic V.B."/>
            <person name="Ryu T."/>
            <person name="Ravasi T."/>
            <person name="Bayer T."/>
            <person name="Micklem G."/>
            <person name="Kim H."/>
            <person name="Bhak J."/>
            <person name="Lajeunesse T.C."/>
            <person name="Voolstra C.R."/>
        </authorList>
    </citation>
    <scope>NUCLEOTIDE SEQUENCE [LARGE SCALE GENOMIC DNA]</scope>
    <source>
        <strain evidence="2 3">CCMP2467</strain>
    </source>
</reference>
<feature type="compositionally biased region" description="Polar residues" evidence="1">
    <location>
        <begin position="66"/>
        <end position="76"/>
    </location>
</feature>
<dbReference type="Proteomes" id="UP000186817">
    <property type="component" value="Unassembled WGS sequence"/>
</dbReference>
<sequence>MSAQEVTAPLQNGVGGLDGPAPGEALPQLGPAREVVQDPGQQRLQTPDRVPDVSVPMGQCGPTPAQPLQGSETIAGTGQAEPKAATTILEPGGRLTLEQQAVEQIVEASAGFVTPKSSGGQRAPGAPAWMSGLEVPRWMVRLGNMLNNGGGLTAAEIAPSPLPSGSPLYPSPPGLVGNSLFGAVGCE</sequence>
<organism evidence="2 3">
    <name type="scientific">Symbiodinium microadriaticum</name>
    <name type="common">Dinoflagellate</name>
    <name type="synonym">Zooxanthella microadriatica</name>
    <dbReference type="NCBI Taxonomy" id="2951"/>
    <lineage>
        <taxon>Eukaryota</taxon>
        <taxon>Sar</taxon>
        <taxon>Alveolata</taxon>
        <taxon>Dinophyceae</taxon>
        <taxon>Suessiales</taxon>
        <taxon>Symbiodiniaceae</taxon>
        <taxon>Symbiodinium</taxon>
    </lineage>
</organism>